<dbReference type="GO" id="GO:0016747">
    <property type="term" value="F:acyltransferase activity, transferring groups other than amino-acyl groups"/>
    <property type="evidence" value="ECO:0007669"/>
    <property type="project" value="InterPro"/>
</dbReference>
<organism evidence="2 3">
    <name type="scientific">Sphingomonas yantingensis</name>
    <dbReference type="NCBI Taxonomy" id="1241761"/>
    <lineage>
        <taxon>Bacteria</taxon>
        <taxon>Pseudomonadati</taxon>
        <taxon>Pseudomonadota</taxon>
        <taxon>Alphaproteobacteria</taxon>
        <taxon>Sphingomonadales</taxon>
        <taxon>Sphingomonadaceae</taxon>
        <taxon>Sphingomonas</taxon>
    </lineage>
</organism>
<dbReference type="EMBL" id="JACIJJ010000002">
    <property type="protein sequence ID" value="MBB5698278.1"/>
    <property type="molecule type" value="Genomic_DNA"/>
</dbReference>
<sequence length="179" mass="20049">MTTGPVLFTDRLLLRLPEPQDLDSWAEMAADPETMRFLGGARGREEAWRDFALRRGAWDVRGFSMFSVIERATGAWVGRIGPWQPEGWPGTEVGWGVHPAFARRGYAHEAAFACIDFAFDLLGWDDVIHTIAPENTRSIALAERLGSRDRGPVALPPPLDDLAVHAWGQTAAEWRARRR</sequence>
<name>A0A7W9EHM1_9SPHN</name>
<proteinExistence type="predicted"/>
<dbReference type="InterPro" id="IPR016181">
    <property type="entry name" value="Acyl_CoA_acyltransferase"/>
</dbReference>
<keyword evidence="2" id="KW-0808">Transferase</keyword>
<evidence type="ECO:0000313" key="3">
    <source>
        <dbReference type="Proteomes" id="UP000557739"/>
    </source>
</evidence>
<dbReference type="Gene3D" id="3.40.630.30">
    <property type="match status" value="1"/>
</dbReference>
<dbReference type="InterPro" id="IPR000182">
    <property type="entry name" value="GNAT_dom"/>
</dbReference>
<dbReference type="InterPro" id="IPR051531">
    <property type="entry name" value="N-acetyltransferase"/>
</dbReference>
<dbReference type="RefSeq" id="WP_184026757.1">
    <property type="nucleotide sequence ID" value="NZ_JACIJJ010000002.1"/>
</dbReference>
<dbReference type="Pfam" id="PF13302">
    <property type="entry name" value="Acetyltransf_3"/>
    <property type="match status" value="1"/>
</dbReference>
<keyword evidence="3" id="KW-1185">Reference proteome</keyword>
<dbReference type="Proteomes" id="UP000557739">
    <property type="component" value="Unassembled WGS sequence"/>
</dbReference>
<dbReference type="SUPFAM" id="SSF55729">
    <property type="entry name" value="Acyl-CoA N-acyltransferases (Nat)"/>
    <property type="match status" value="1"/>
</dbReference>
<reference evidence="2 3" key="1">
    <citation type="submission" date="2020-08" db="EMBL/GenBank/DDBJ databases">
        <title>Genomic Encyclopedia of Type Strains, Phase IV (KMG-IV): sequencing the most valuable type-strain genomes for metagenomic binning, comparative biology and taxonomic classification.</title>
        <authorList>
            <person name="Goeker M."/>
        </authorList>
    </citation>
    <scope>NUCLEOTIDE SEQUENCE [LARGE SCALE GENOMIC DNA]</scope>
    <source>
        <strain evidence="2 3">DSM 27244</strain>
    </source>
</reference>
<dbReference type="PANTHER" id="PTHR43792">
    <property type="entry name" value="GNAT FAMILY, PUTATIVE (AFU_ORTHOLOGUE AFUA_3G00765)-RELATED-RELATED"/>
    <property type="match status" value="1"/>
</dbReference>
<gene>
    <name evidence="2" type="ORF">FHR19_001623</name>
</gene>
<protein>
    <submittedName>
        <fullName evidence="2">RimJ/RimL family protein N-acetyltransferase</fullName>
    </submittedName>
</protein>
<accession>A0A7W9EHM1</accession>
<dbReference type="PANTHER" id="PTHR43792:SF1">
    <property type="entry name" value="N-ACETYLTRANSFERASE DOMAIN-CONTAINING PROTEIN"/>
    <property type="match status" value="1"/>
</dbReference>
<evidence type="ECO:0000259" key="1">
    <source>
        <dbReference type="PROSITE" id="PS51186"/>
    </source>
</evidence>
<evidence type="ECO:0000313" key="2">
    <source>
        <dbReference type="EMBL" id="MBB5698278.1"/>
    </source>
</evidence>
<dbReference type="PROSITE" id="PS51186">
    <property type="entry name" value="GNAT"/>
    <property type="match status" value="1"/>
</dbReference>
<feature type="domain" description="N-acetyltransferase" evidence="1">
    <location>
        <begin position="12"/>
        <end position="168"/>
    </location>
</feature>
<dbReference type="AlphaFoldDB" id="A0A7W9EHM1"/>
<comment type="caution">
    <text evidence="2">The sequence shown here is derived from an EMBL/GenBank/DDBJ whole genome shotgun (WGS) entry which is preliminary data.</text>
</comment>